<feature type="transmembrane region" description="Helical" evidence="1">
    <location>
        <begin position="16"/>
        <end position="37"/>
    </location>
</feature>
<evidence type="ECO:0000313" key="2">
    <source>
        <dbReference type="EMBL" id="ATZ80448.1"/>
    </source>
</evidence>
<keyword evidence="1" id="KW-1133">Transmembrane helix</keyword>
<sequence>MYFIKNKMAFTINKYFLIWGYAIIAITVVYIFLLCFIKNNNTDSYEVTQMGKQYLKSITPAYPPPMFNYMDSADVLRKIIPVDRIS</sequence>
<evidence type="ECO:0000313" key="3">
    <source>
        <dbReference type="Proteomes" id="UP000240325"/>
    </source>
</evidence>
<dbReference type="EMBL" id="MF782455">
    <property type="protein sequence ID" value="ATZ80448.1"/>
    <property type="molecule type" value="Genomic_DNA"/>
</dbReference>
<evidence type="ECO:0008006" key="4">
    <source>
        <dbReference type="Google" id="ProtNLM"/>
    </source>
</evidence>
<dbReference type="Proteomes" id="UP000240325">
    <property type="component" value="Segment"/>
</dbReference>
<evidence type="ECO:0000256" key="1">
    <source>
        <dbReference type="SAM" id="Phobius"/>
    </source>
</evidence>
<proteinExistence type="predicted"/>
<keyword evidence="1" id="KW-0812">Transmembrane</keyword>
<accession>A0A2H4UU65</accession>
<name>A0A2H4UU65_9VIRU</name>
<reference evidence="2" key="1">
    <citation type="journal article" date="2017" name="Elife">
        <title>The kinetoplastid-infecting Bodo saltans virus (BsV), a window into the most abundant giant viruses in the sea.</title>
        <authorList>
            <person name="Deeg C.M."/>
            <person name="Chow C.-E.T."/>
            <person name="Suttle C.A."/>
        </authorList>
    </citation>
    <scope>NUCLEOTIDE SEQUENCE</scope>
    <source>
        <strain evidence="2">NG1</strain>
    </source>
</reference>
<keyword evidence="3" id="KW-1185">Reference proteome</keyword>
<organism evidence="2">
    <name type="scientific">Bodo saltans virus</name>
    <dbReference type="NCBI Taxonomy" id="2024608"/>
    <lineage>
        <taxon>Viruses</taxon>
        <taxon>Varidnaviria</taxon>
        <taxon>Bamfordvirae</taxon>
        <taxon>Nucleocytoviricota</taxon>
        <taxon>Megaviricetes</taxon>
        <taxon>Imitervirales</taxon>
        <taxon>Mimiviridae</taxon>
        <taxon>Klosneuvirinae</taxon>
        <taxon>Theiavirus</taxon>
        <taxon>Theiavirus salishense</taxon>
    </lineage>
</organism>
<keyword evidence="1" id="KW-0472">Membrane</keyword>
<gene>
    <name evidence="2" type="ORF">BMW23_0394</name>
</gene>
<protein>
    <recommendedName>
        <fullName evidence="4">Transmembrane protein</fullName>
    </recommendedName>
</protein>